<reference evidence="2 3" key="1">
    <citation type="submission" date="2020-05" db="EMBL/GenBank/DDBJ databases">
        <title>Genomic Encyclopedia of Type Strains, Phase IV (KMG-V): Genome sequencing to study the core and pangenomes of soil and plant-associated prokaryotes.</title>
        <authorList>
            <person name="Whitman W."/>
        </authorList>
    </citation>
    <scope>NUCLEOTIDE SEQUENCE [LARGE SCALE GENOMIC DNA]</scope>
    <source>
        <strain evidence="2 3">9A</strain>
    </source>
</reference>
<evidence type="ECO:0000256" key="1">
    <source>
        <dbReference type="SAM" id="MobiDB-lite"/>
    </source>
</evidence>
<dbReference type="RefSeq" id="WP_173810140.1">
    <property type="nucleotide sequence ID" value="NZ_JABSNP010000009.1"/>
</dbReference>
<organism evidence="2 3">
    <name type="scientific">Hymenobacter caeli</name>
    <dbReference type="NCBI Taxonomy" id="2735894"/>
    <lineage>
        <taxon>Bacteria</taxon>
        <taxon>Pseudomonadati</taxon>
        <taxon>Bacteroidota</taxon>
        <taxon>Cytophagia</taxon>
        <taxon>Cytophagales</taxon>
        <taxon>Hymenobacteraceae</taxon>
        <taxon>Hymenobacter</taxon>
    </lineage>
</organism>
<gene>
    <name evidence="2" type="ORF">HNP98_002246</name>
</gene>
<dbReference type="Proteomes" id="UP000779507">
    <property type="component" value="Unassembled WGS sequence"/>
</dbReference>
<sequence length="54" mass="6457">MSIFSFRRLLPLALVVAGSFAITSCVVHERRPGYGREHHDRHDRRDDHRDYDRH</sequence>
<protein>
    <submittedName>
        <fullName evidence="2">Membrane protein</fullName>
    </submittedName>
</protein>
<proteinExistence type="predicted"/>
<name>A0ABX2FR50_9BACT</name>
<keyword evidence="3" id="KW-1185">Reference proteome</keyword>
<accession>A0ABX2FR50</accession>
<evidence type="ECO:0000313" key="2">
    <source>
        <dbReference type="EMBL" id="NRT19417.1"/>
    </source>
</evidence>
<dbReference type="PROSITE" id="PS51257">
    <property type="entry name" value="PROKAR_LIPOPROTEIN"/>
    <property type="match status" value="1"/>
</dbReference>
<comment type="caution">
    <text evidence="2">The sequence shown here is derived from an EMBL/GenBank/DDBJ whole genome shotgun (WGS) entry which is preliminary data.</text>
</comment>
<dbReference type="EMBL" id="JABSNP010000009">
    <property type="protein sequence ID" value="NRT19417.1"/>
    <property type="molecule type" value="Genomic_DNA"/>
</dbReference>
<evidence type="ECO:0000313" key="3">
    <source>
        <dbReference type="Proteomes" id="UP000779507"/>
    </source>
</evidence>
<feature type="region of interest" description="Disordered" evidence="1">
    <location>
        <begin position="32"/>
        <end position="54"/>
    </location>
</feature>